<evidence type="ECO:0000313" key="2">
    <source>
        <dbReference type="EMBL" id="RKG98125.1"/>
    </source>
</evidence>
<reference evidence="3" key="1">
    <citation type="submission" date="2018-09" db="EMBL/GenBank/DDBJ databases">
        <authorList>
            <person name="Livingstone P.G."/>
            <person name="Whitworth D.E."/>
        </authorList>
    </citation>
    <scope>NUCLEOTIDE SEQUENCE [LARGE SCALE GENOMIC DNA]</scope>
    <source>
        <strain evidence="3">CA043D</strain>
    </source>
</reference>
<dbReference type="AlphaFoldDB" id="A0A3A8JSG1"/>
<dbReference type="OrthoDB" id="9148343at2"/>
<gene>
    <name evidence="2" type="ORF">D7X32_30525</name>
</gene>
<dbReference type="SMART" id="SM01260">
    <property type="entry name" value="LANC_like"/>
    <property type="match status" value="1"/>
</dbReference>
<evidence type="ECO:0000313" key="3">
    <source>
        <dbReference type="Proteomes" id="UP000268313"/>
    </source>
</evidence>
<keyword evidence="3" id="KW-1185">Reference proteome</keyword>
<comment type="caution">
    <text evidence="2">The sequence shown here is derived from an EMBL/GenBank/DDBJ whole genome shotgun (WGS) entry which is preliminary data.</text>
</comment>
<dbReference type="GO" id="GO:0031179">
    <property type="term" value="P:peptide modification"/>
    <property type="evidence" value="ECO:0007669"/>
    <property type="project" value="InterPro"/>
</dbReference>
<accession>A0A3A8JSG1</accession>
<dbReference type="InterPro" id="IPR012341">
    <property type="entry name" value="6hp_glycosidase-like_sf"/>
</dbReference>
<dbReference type="Proteomes" id="UP000268313">
    <property type="component" value="Unassembled WGS sequence"/>
</dbReference>
<dbReference type="InterPro" id="IPR007822">
    <property type="entry name" value="LANC-like"/>
</dbReference>
<protein>
    <submittedName>
        <fullName evidence="2">Uncharacterized protein</fullName>
    </submittedName>
</protein>
<evidence type="ECO:0000256" key="1">
    <source>
        <dbReference type="SAM" id="MobiDB-lite"/>
    </source>
</evidence>
<feature type="region of interest" description="Disordered" evidence="1">
    <location>
        <begin position="84"/>
        <end position="104"/>
    </location>
</feature>
<dbReference type="EMBL" id="RAWE01000152">
    <property type="protein sequence ID" value="RKG98125.1"/>
    <property type="molecule type" value="Genomic_DNA"/>
</dbReference>
<organism evidence="2 3">
    <name type="scientific">Corallococcus carmarthensis</name>
    <dbReference type="NCBI Taxonomy" id="2316728"/>
    <lineage>
        <taxon>Bacteria</taxon>
        <taxon>Pseudomonadati</taxon>
        <taxon>Myxococcota</taxon>
        <taxon>Myxococcia</taxon>
        <taxon>Myxococcales</taxon>
        <taxon>Cystobacterineae</taxon>
        <taxon>Myxococcaceae</taxon>
        <taxon>Corallococcus</taxon>
    </lineage>
</organism>
<sequence>MAAEAIGCGRHVVRRAAGIAHARGSGHRVALVRQPDVGHGAPVLGVGPRLLEQPGLHAHAIARELLPQPGALGELPGIHVARVDPLSGRKTDPPALGGPIGPERELGREGLDVPGEHGHRSVGEQPRIGQPLGHGGEGGRIHRLTGFEVAGARQQGPGGQGGQHRAEKRAYFRRHAGAPRADRPNGRRLAPPTPPPARSVTAPWRRVSPAGRRPGIQCPPGDARLRDEVRAGLATVQREGFGGSHCLCHGDVGNLEVLHLAGAVLGEEAWKQAARSRAARVLAQGRDGAWRCGLPRFTEAPGLMLGLSGIGLGLLRLAAPDFVPSVLALQPARSLGSG</sequence>
<dbReference type="Pfam" id="PF05147">
    <property type="entry name" value="LANC_like"/>
    <property type="match status" value="1"/>
</dbReference>
<proteinExistence type="predicted"/>
<feature type="region of interest" description="Disordered" evidence="1">
    <location>
        <begin position="176"/>
        <end position="202"/>
    </location>
</feature>
<dbReference type="SUPFAM" id="SSF158745">
    <property type="entry name" value="LanC-like"/>
    <property type="match status" value="1"/>
</dbReference>
<dbReference type="GO" id="GO:0005975">
    <property type="term" value="P:carbohydrate metabolic process"/>
    <property type="evidence" value="ECO:0007669"/>
    <property type="project" value="InterPro"/>
</dbReference>
<dbReference type="Gene3D" id="1.50.10.10">
    <property type="match status" value="1"/>
</dbReference>
<name>A0A3A8JSG1_9BACT</name>